<dbReference type="AlphaFoldDB" id="A0A5J4UL07"/>
<protein>
    <submittedName>
        <fullName evidence="1">Uncharacterized protein</fullName>
    </submittedName>
</protein>
<reference evidence="1 2" key="1">
    <citation type="submission" date="2019-03" db="EMBL/GenBank/DDBJ databases">
        <title>Single cell metagenomics reveals metabolic interactions within the superorganism composed of flagellate Streblomastix strix and complex community of Bacteroidetes bacteria on its surface.</title>
        <authorList>
            <person name="Treitli S.C."/>
            <person name="Kolisko M."/>
            <person name="Husnik F."/>
            <person name="Keeling P."/>
            <person name="Hampl V."/>
        </authorList>
    </citation>
    <scope>NUCLEOTIDE SEQUENCE [LARGE SCALE GENOMIC DNA]</scope>
    <source>
        <strain evidence="1">ST1C</strain>
    </source>
</reference>
<comment type="caution">
    <text evidence="1">The sequence shown here is derived from an EMBL/GenBank/DDBJ whole genome shotgun (WGS) entry which is preliminary data.</text>
</comment>
<evidence type="ECO:0000313" key="2">
    <source>
        <dbReference type="Proteomes" id="UP000324800"/>
    </source>
</evidence>
<dbReference type="Proteomes" id="UP000324800">
    <property type="component" value="Unassembled WGS sequence"/>
</dbReference>
<proteinExistence type="predicted"/>
<feature type="non-terminal residue" evidence="1">
    <location>
        <position position="1"/>
    </location>
</feature>
<evidence type="ECO:0000313" key="1">
    <source>
        <dbReference type="EMBL" id="KAA6370874.1"/>
    </source>
</evidence>
<dbReference type="EMBL" id="SNRW01014976">
    <property type="protein sequence ID" value="KAA6370874.1"/>
    <property type="molecule type" value="Genomic_DNA"/>
</dbReference>
<gene>
    <name evidence="1" type="ORF">EZS28_033597</name>
</gene>
<organism evidence="1 2">
    <name type="scientific">Streblomastix strix</name>
    <dbReference type="NCBI Taxonomy" id="222440"/>
    <lineage>
        <taxon>Eukaryota</taxon>
        <taxon>Metamonada</taxon>
        <taxon>Preaxostyla</taxon>
        <taxon>Oxymonadida</taxon>
        <taxon>Streblomastigidae</taxon>
        <taxon>Streblomastix</taxon>
    </lineage>
</organism>
<accession>A0A5J4UL07</accession>
<name>A0A5J4UL07_9EUKA</name>
<sequence length="75" mass="8394">RTFEFGLQEVSLGIGGNETALIENKTIMISDDANGYDQVKTIELNQQERRCQKLKYADILIFKGGVTTLEDNNKG</sequence>